<name>A0ABU6SCU3_9FABA</name>
<sequence>MLLRKRIFLCNDKEILASLVEFVSQETAGETPFVNNEDQCKESFSHALAVKEEHVEVETYEEKSPRKLDYVMELSDRLARIEEGVAMANYRGARNEILLFCMKAAMPPEKREMADQMLAAVAEVKPHAHFPPTSMVDITAVPSLDQETYQTAVVAEKGPVPRLGTSSGAFTDEIDTTMKGKATLETSQTLKSKGKDCSQPEDSDDDVVNIEPPAKLMGSAIAAHARGRRSGNKRTSQNWQGEDTISSQGCQLLRHFEFGAEDSLRSLSRETNELPRNAQRVSSQDVTPNAGPVCHLFWLGLLGMSGVPTASCENYRLHFRPRADMGLDVEATWLAVYIYAIGRHDIHDLTRDDLLSLRPRLTPSAVVVNTLTLIASRNARRRTNATCWFLPSTFAADIFRGIVWDNIHHIYQRF</sequence>
<dbReference type="Proteomes" id="UP001341840">
    <property type="component" value="Unassembled WGS sequence"/>
</dbReference>
<comment type="caution">
    <text evidence="2">The sequence shown here is derived from an EMBL/GenBank/DDBJ whole genome shotgun (WGS) entry which is preliminary data.</text>
</comment>
<feature type="compositionally biased region" description="Polar residues" evidence="1">
    <location>
        <begin position="233"/>
        <end position="244"/>
    </location>
</feature>
<organism evidence="2 3">
    <name type="scientific">Stylosanthes scabra</name>
    <dbReference type="NCBI Taxonomy" id="79078"/>
    <lineage>
        <taxon>Eukaryota</taxon>
        <taxon>Viridiplantae</taxon>
        <taxon>Streptophyta</taxon>
        <taxon>Embryophyta</taxon>
        <taxon>Tracheophyta</taxon>
        <taxon>Spermatophyta</taxon>
        <taxon>Magnoliopsida</taxon>
        <taxon>eudicotyledons</taxon>
        <taxon>Gunneridae</taxon>
        <taxon>Pentapetalae</taxon>
        <taxon>rosids</taxon>
        <taxon>fabids</taxon>
        <taxon>Fabales</taxon>
        <taxon>Fabaceae</taxon>
        <taxon>Papilionoideae</taxon>
        <taxon>50 kb inversion clade</taxon>
        <taxon>dalbergioids sensu lato</taxon>
        <taxon>Dalbergieae</taxon>
        <taxon>Pterocarpus clade</taxon>
        <taxon>Stylosanthes</taxon>
    </lineage>
</organism>
<protein>
    <submittedName>
        <fullName evidence="2">Uncharacterized protein</fullName>
    </submittedName>
</protein>
<gene>
    <name evidence="2" type="ORF">PIB30_029499</name>
</gene>
<evidence type="ECO:0000313" key="2">
    <source>
        <dbReference type="EMBL" id="MED6133583.1"/>
    </source>
</evidence>
<evidence type="ECO:0000256" key="1">
    <source>
        <dbReference type="SAM" id="MobiDB-lite"/>
    </source>
</evidence>
<evidence type="ECO:0000313" key="3">
    <source>
        <dbReference type="Proteomes" id="UP001341840"/>
    </source>
</evidence>
<reference evidence="2 3" key="1">
    <citation type="journal article" date="2023" name="Plants (Basel)">
        <title>Bridging the Gap: Combining Genomics and Transcriptomics Approaches to Understand Stylosanthes scabra, an Orphan Legume from the Brazilian Caatinga.</title>
        <authorList>
            <person name="Ferreira-Neto J.R.C."/>
            <person name="da Silva M.D."/>
            <person name="Binneck E."/>
            <person name="de Melo N.F."/>
            <person name="da Silva R.H."/>
            <person name="de Melo A.L.T.M."/>
            <person name="Pandolfi V."/>
            <person name="Bustamante F.O."/>
            <person name="Brasileiro-Vidal A.C."/>
            <person name="Benko-Iseppon A.M."/>
        </authorList>
    </citation>
    <scope>NUCLEOTIDE SEQUENCE [LARGE SCALE GENOMIC DNA]</scope>
    <source>
        <tissue evidence="2">Leaves</tissue>
    </source>
</reference>
<proteinExistence type="predicted"/>
<keyword evidence="3" id="KW-1185">Reference proteome</keyword>
<dbReference type="EMBL" id="JASCZI010060535">
    <property type="protein sequence ID" value="MED6133583.1"/>
    <property type="molecule type" value="Genomic_DNA"/>
</dbReference>
<feature type="region of interest" description="Disordered" evidence="1">
    <location>
        <begin position="222"/>
        <end position="244"/>
    </location>
</feature>
<feature type="region of interest" description="Disordered" evidence="1">
    <location>
        <begin position="179"/>
        <end position="210"/>
    </location>
</feature>
<accession>A0ABU6SCU3</accession>
<feature type="compositionally biased region" description="Acidic residues" evidence="1">
    <location>
        <begin position="199"/>
        <end position="208"/>
    </location>
</feature>